<keyword evidence="16" id="KW-1185">Reference proteome</keyword>
<keyword evidence="8 11" id="KW-0449">Lipoprotein</keyword>
<keyword evidence="7 11" id="KW-0564">Palmitate</keyword>
<feature type="compositionally biased region" description="Acidic residues" evidence="13">
    <location>
        <begin position="439"/>
        <end position="457"/>
    </location>
</feature>
<evidence type="ECO:0000256" key="12">
    <source>
        <dbReference type="RuleBase" id="RU079119"/>
    </source>
</evidence>
<evidence type="ECO:0000256" key="7">
    <source>
        <dbReference type="ARBA" id="ARBA00023139"/>
    </source>
</evidence>
<protein>
    <recommendedName>
        <fullName evidence="11">Palmitoyltransferase PFA4</fullName>
        <ecNumber evidence="11">2.3.1.225</ecNumber>
    </recommendedName>
    <alternativeName>
        <fullName evidence="11">Protein S-acyltransferase</fullName>
        <shortName evidence="11">PAT</shortName>
    </alternativeName>
    <alternativeName>
        <fullName evidence="11">Protein fatty acyltransferase 4</fullName>
    </alternativeName>
</protein>
<dbReference type="HAMAP" id="MF_03199">
    <property type="entry name" value="DHHC_PAT_PFA4"/>
    <property type="match status" value="1"/>
</dbReference>
<feature type="region of interest" description="Disordered" evidence="13">
    <location>
        <begin position="297"/>
        <end position="336"/>
    </location>
</feature>
<evidence type="ECO:0000256" key="4">
    <source>
        <dbReference type="ARBA" id="ARBA00022824"/>
    </source>
</evidence>
<evidence type="ECO:0000256" key="13">
    <source>
        <dbReference type="SAM" id="MobiDB-lite"/>
    </source>
</evidence>
<evidence type="ECO:0000256" key="6">
    <source>
        <dbReference type="ARBA" id="ARBA00023136"/>
    </source>
</evidence>
<feature type="compositionally biased region" description="Acidic residues" evidence="13">
    <location>
        <begin position="395"/>
        <end position="412"/>
    </location>
</feature>
<dbReference type="InterPro" id="IPR033682">
    <property type="entry name" value="PFA4"/>
</dbReference>
<name>A0A2V1EDB2_9PLEO</name>
<reference evidence="15 16" key="1">
    <citation type="journal article" date="2018" name="Sci. Rep.">
        <title>Comparative genomics provides insights into the lifestyle and reveals functional heterogeneity of dark septate endophytic fungi.</title>
        <authorList>
            <person name="Knapp D.G."/>
            <person name="Nemeth J.B."/>
            <person name="Barry K."/>
            <person name="Hainaut M."/>
            <person name="Henrissat B."/>
            <person name="Johnson J."/>
            <person name="Kuo A."/>
            <person name="Lim J.H.P."/>
            <person name="Lipzen A."/>
            <person name="Nolan M."/>
            <person name="Ohm R.A."/>
            <person name="Tamas L."/>
            <person name="Grigoriev I.V."/>
            <person name="Spatafora J.W."/>
            <person name="Nagy L.G."/>
            <person name="Kovacs G.M."/>
        </authorList>
    </citation>
    <scope>NUCLEOTIDE SEQUENCE [LARGE SCALE GENOMIC DNA]</scope>
    <source>
        <strain evidence="15 16">DSE2036</strain>
    </source>
</reference>
<comment type="domain">
    <text evidence="11 12">The DHHC domain is required for palmitoyltransferase activity.</text>
</comment>
<evidence type="ECO:0000256" key="10">
    <source>
        <dbReference type="ARBA" id="ARBA00048048"/>
    </source>
</evidence>
<feature type="compositionally biased region" description="Basic and acidic residues" evidence="13">
    <location>
        <begin position="461"/>
        <end position="471"/>
    </location>
</feature>
<dbReference type="Proteomes" id="UP000244855">
    <property type="component" value="Unassembled WGS sequence"/>
</dbReference>
<keyword evidence="3 11" id="KW-0812">Transmembrane</keyword>
<evidence type="ECO:0000256" key="11">
    <source>
        <dbReference type="HAMAP-Rule" id="MF_03199"/>
    </source>
</evidence>
<proteinExistence type="inferred from homology"/>
<sequence length="471" mass="52937">MEFSRLAVPAVYLLIAFLGYPSQILFLYLEPAPLTRNELILSNVLLVLIFITYTRSVYVDPGTIPRARGEETEALKEQGISSEDGKDGKDGKKGGAGQRTKWCRKCDAVKPPRAHHCKECKRCIPKMDHHCPWTANCVSHTTFPHFLRFLFYTTLGLSLLGYFLYIRLATLWSQRDLPSYLGPSMFHVGHLFLTTLVNSITLFALGILFVRNVWCLAVNTTTIEGWEIERHRTLVRRARHFGGWLDAPDGTRVRIKRQEFPYDVGIWRNVVQGMGSANPLTWLNPLAATPPLSTGLTFPTNDFEDASSSWPPPDPDRSFVRQPTSTDPETTGFIYDSTTLSPQETLAAFRARQHADVVRRRKPFVQRVSDASRAAGGGGGVGGSLYARGAVQSLSDDEEEEVGDGDESEDEEVKGRGKEEVDGEEAWRNSEGERLLDFGVDEEVEFYDEPDDDEDVPLSELLDRRRGERGY</sequence>
<dbReference type="GO" id="GO:0005789">
    <property type="term" value="C:endoplasmic reticulum membrane"/>
    <property type="evidence" value="ECO:0007669"/>
    <property type="project" value="UniProtKB-SubCell"/>
</dbReference>
<accession>A0A2V1EDB2</accession>
<evidence type="ECO:0000256" key="2">
    <source>
        <dbReference type="ARBA" id="ARBA00022679"/>
    </source>
</evidence>
<feature type="transmembrane region" description="Helical" evidence="11 12">
    <location>
        <begin position="7"/>
        <end position="28"/>
    </location>
</feature>
<feature type="active site" description="S-palmitoyl cysteine intermediate" evidence="11">
    <location>
        <position position="131"/>
    </location>
</feature>
<feature type="domain" description="Palmitoyltransferase DHHC" evidence="14">
    <location>
        <begin position="99"/>
        <end position="227"/>
    </location>
</feature>
<feature type="transmembrane region" description="Helical" evidence="11 12">
    <location>
        <begin position="149"/>
        <end position="168"/>
    </location>
</feature>
<feature type="compositionally biased region" description="Basic and acidic residues" evidence="13">
    <location>
        <begin position="83"/>
        <end position="93"/>
    </location>
</feature>
<dbReference type="PANTHER" id="PTHR12246">
    <property type="entry name" value="PALMITOYLTRANSFERASE ZDHHC16"/>
    <property type="match status" value="1"/>
</dbReference>
<dbReference type="Pfam" id="PF01529">
    <property type="entry name" value="DHHC"/>
    <property type="match status" value="1"/>
</dbReference>
<evidence type="ECO:0000256" key="1">
    <source>
        <dbReference type="ARBA" id="ARBA00004141"/>
    </source>
</evidence>
<dbReference type="EMBL" id="KZ805301">
    <property type="protein sequence ID" value="PVI08019.1"/>
    <property type="molecule type" value="Genomic_DNA"/>
</dbReference>
<feature type="transmembrane region" description="Helical" evidence="11 12">
    <location>
        <begin position="40"/>
        <end position="58"/>
    </location>
</feature>
<feature type="region of interest" description="Disordered" evidence="13">
    <location>
        <begin position="70"/>
        <end position="98"/>
    </location>
</feature>
<evidence type="ECO:0000259" key="14">
    <source>
        <dbReference type="Pfam" id="PF01529"/>
    </source>
</evidence>
<dbReference type="InterPro" id="IPR001594">
    <property type="entry name" value="Palmitoyltrfase_DHHC"/>
</dbReference>
<dbReference type="GO" id="GO:0019706">
    <property type="term" value="F:protein-cysteine S-palmitoyltransferase activity"/>
    <property type="evidence" value="ECO:0007669"/>
    <property type="project" value="UniProtKB-UniRule"/>
</dbReference>
<gene>
    <name evidence="11" type="primary">PFA4</name>
    <name evidence="15" type="ORF">DM02DRAFT_579057</name>
</gene>
<keyword evidence="6 11" id="KW-0472">Membrane</keyword>
<dbReference type="AlphaFoldDB" id="A0A2V1EDB2"/>
<comment type="subcellular location">
    <subcellularLocation>
        <location evidence="11">Endoplasmic reticulum membrane</location>
        <topology evidence="11">Multi-pass membrane protein</topology>
    </subcellularLocation>
    <subcellularLocation>
        <location evidence="1">Membrane</location>
        <topology evidence="1">Multi-pass membrane protein</topology>
    </subcellularLocation>
</comment>
<keyword evidence="4 11" id="KW-0256">Endoplasmic reticulum</keyword>
<evidence type="ECO:0000256" key="9">
    <source>
        <dbReference type="ARBA" id="ARBA00023315"/>
    </source>
</evidence>
<dbReference type="STRING" id="97972.A0A2V1EDB2"/>
<evidence type="ECO:0000256" key="3">
    <source>
        <dbReference type="ARBA" id="ARBA00022692"/>
    </source>
</evidence>
<dbReference type="OrthoDB" id="331948at2759"/>
<keyword evidence="5 11" id="KW-1133">Transmembrane helix</keyword>
<evidence type="ECO:0000256" key="5">
    <source>
        <dbReference type="ARBA" id="ARBA00022989"/>
    </source>
</evidence>
<keyword evidence="9 11" id="KW-0012">Acyltransferase</keyword>
<feature type="transmembrane region" description="Helical" evidence="11 12">
    <location>
        <begin position="188"/>
        <end position="210"/>
    </location>
</feature>
<evidence type="ECO:0000256" key="8">
    <source>
        <dbReference type="ARBA" id="ARBA00023288"/>
    </source>
</evidence>
<comment type="catalytic activity">
    <reaction evidence="10 11 12">
        <text>L-cysteinyl-[protein] + hexadecanoyl-CoA = S-hexadecanoyl-L-cysteinyl-[protein] + CoA</text>
        <dbReference type="Rhea" id="RHEA:36683"/>
        <dbReference type="Rhea" id="RHEA-COMP:10131"/>
        <dbReference type="Rhea" id="RHEA-COMP:11032"/>
        <dbReference type="ChEBI" id="CHEBI:29950"/>
        <dbReference type="ChEBI" id="CHEBI:57287"/>
        <dbReference type="ChEBI" id="CHEBI:57379"/>
        <dbReference type="ChEBI" id="CHEBI:74151"/>
        <dbReference type="EC" id="2.3.1.225"/>
    </reaction>
</comment>
<comment type="similarity">
    <text evidence="11">Belongs to the DHHC palmitoyltransferase family. PFA4 subfamily.</text>
</comment>
<keyword evidence="2 11" id="KW-0808">Transferase</keyword>
<feature type="region of interest" description="Disordered" evidence="13">
    <location>
        <begin position="392"/>
        <end position="471"/>
    </location>
</feature>
<comment type="function">
    <text evidence="11">Mediates the reversible addition of palmitate to target proteins, thereby regulating their membrane association and biological function.</text>
</comment>
<feature type="compositionally biased region" description="Basic and acidic residues" evidence="13">
    <location>
        <begin position="413"/>
        <end position="436"/>
    </location>
</feature>
<evidence type="ECO:0000313" key="15">
    <source>
        <dbReference type="EMBL" id="PVI08019.1"/>
    </source>
</evidence>
<organism evidence="15 16">
    <name type="scientific">Periconia macrospinosa</name>
    <dbReference type="NCBI Taxonomy" id="97972"/>
    <lineage>
        <taxon>Eukaryota</taxon>
        <taxon>Fungi</taxon>
        <taxon>Dikarya</taxon>
        <taxon>Ascomycota</taxon>
        <taxon>Pezizomycotina</taxon>
        <taxon>Dothideomycetes</taxon>
        <taxon>Pleosporomycetidae</taxon>
        <taxon>Pleosporales</taxon>
        <taxon>Massarineae</taxon>
        <taxon>Periconiaceae</taxon>
        <taxon>Periconia</taxon>
    </lineage>
</organism>
<dbReference type="PROSITE" id="PS50216">
    <property type="entry name" value="DHHC"/>
    <property type="match status" value="1"/>
</dbReference>
<evidence type="ECO:0000313" key="16">
    <source>
        <dbReference type="Proteomes" id="UP000244855"/>
    </source>
</evidence>
<dbReference type="InterPro" id="IPR039859">
    <property type="entry name" value="PFA4/ZDH16/20/ERF2-like"/>
</dbReference>
<dbReference type="EC" id="2.3.1.225" evidence="11"/>